<gene>
    <name evidence="8" type="ORF">BDW42DRAFT_165281</name>
</gene>
<evidence type="ECO:0000256" key="2">
    <source>
        <dbReference type="ARBA" id="ARBA00010304"/>
    </source>
</evidence>
<dbReference type="FunFam" id="3.40.50.12650:FF:000007">
    <property type="entry name" value="DNA cross-link repair 1A protein, variant"/>
    <property type="match status" value="1"/>
</dbReference>
<feature type="compositionally biased region" description="Polar residues" evidence="6">
    <location>
        <begin position="1"/>
        <end position="33"/>
    </location>
</feature>
<evidence type="ECO:0000313" key="9">
    <source>
        <dbReference type="Proteomes" id="UP000235023"/>
    </source>
</evidence>
<dbReference type="Gene3D" id="3.60.15.10">
    <property type="entry name" value="Ribonuclease Z/Hydroxyacylglutathione hydrolase-like"/>
    <property type="match status" value="1"/>
</dbReference>
<dbReference type="Proteomes" id="UP000235023">
    <property type="component" value="Unassembled WGS sequence"/>
</dbReference>
<dbReference type="AlphaFoldDB" id="A0A2J5I004"/>
<feature type="compositionally biased region" description="Low complexity" evidence="6">
    <location>
        <begin position="331"/>
        <end position="340"/>
    </location>
</feature>
<protein>
    <submittedName>
        <fullName evidence="8">DRMBL-domain-containing protein</fullName>
    </submittedName>
</protein>
<feature type="domain" description="DNA repair metallo-beta-lactamase" evidence="7">
    <location>
        <begin position="682"/>
        <end position="813"/>
    </location>
</feature>
<dbReference type="FunFam" id="3.60.15.10:FF:000038">
    <property type="entry name" value="DNA cross-link repair protein pso2/snm1"/>
    <property type="match status" value="1"/>
</dbReference>
<feature type="region of interest" description="Disordered" evidence="6">
    <location>
        <begin position="331"/>
        <end position="366"/>
    </location>
</feature>
<keyword evidence="3" id="KW-0227">DNA damage</keyword>
<dbReference type="Gene3D" id="3.40.50.12650">
    <property type="match status" value="1"/>
</dbReference>
<dbReference type="PANTHER" id="PTHR23240">
    <property type="entry name" value="DNA CROSS-LINK REPAIR PROTEIN PSO2/SNM1-RELATED"/>
    <property type="match status" value="1"/>
</dbReference>
<sequence length="844" mass="92145">MAGFNQKKTSTPARSFSKSKPQSATKRNASLLNFFQKADGPPQATSRQPRITQFTTPSEGSNGNRGKSASSSPGLRRSVISGSSAGTEAGGLFLEDRNGKPVARIERARSRSRTPDDIWGEELDVKDDDPQSEEASISVKRRRVDATEEFKAADEKKDGDSPRPVSARSRPTSGPFIDESDSEDDLDAFRDLGDDSLPVTASKETPSCADEPVTTIDATDSERPPVPPLVREATSHVVDDEDTNFDELEEDELGVDPLQFQGEEFLEPLDDDIKEAVMEPNGLEDGCLVGEGSLGDNETVCPVCQTRLITLNESDISIHVNDCLDGKPNIIPKTTPTPTKRSSPVERAAIAKPPQPDPYNSGEPAAGTAFSRLMAGNAEDTAWSSAAANEVASRGKQAYQRTCPFYKIMPGFSICVDAFRYGAVEGCSAYFLSHFHSDHYIGLTASWRHGPIYCSKPTANLVRQQLKVDPKWIVALDFEKRFEVPETGGVQATLIEANHCPGSALFLFEKSVGPQRTQRILHCGDFRASPSHVQHPLLCPNPVDSKTGQPRRQRIDTCYLDTTYLSPKYSFPSQSDVIRACADLCDSLNDGTTSGVIPPGKSTIGSTIMNRFISTVTGSHTTTTTPADPPSQSSSNNSRLLIVIGTYSIGKERICLGIARALRTKIYATPAKQRVCACLEDPELTSLLTDDPTAAQVHMQTLFELRADTLADYLDSLKPHFARVVGFRPTGWTYRPPAGRTVDANAPPPVSAVLHAPQWQSPFSVADLVPQRGSTRESACYGVPYSEHSSFRELTMFCCALDIGRVIPTVNVGSKKSREAMRGWIERWETEKRKSGLYRWEGDA</sequence>
<reference evidence="9" key="1">
    <citation type="submission" date="2017-12" db="EMBL/GenBank/DDBJ databases">
        <authorList>
            <consortium name="DOE Joint Genome Institute"/>
            <person name="Mondo S.J."/>
            <person name="Kjaerbolling I."/>
            <person name="Vesth T.C."/>
            <person name="Frisvad J.C."/>
            <person name="Nybo J.L."/>
            <person name="Theobald S."/>
            <person name="Kuo A."/>
            <person name="Bowyer P."/>
            <person name="Matsuda Y."/>
            <person name="Lyhne E.K."/>
            <person name="Kogle M.E."/>
            <person name="Clum A."/>
            <person name="Lipzen A."/>
            <person name="Salamov A."/>
            <person name="Ngan C.Y."/>
            <person name="Daum C."/>
            <person name="Chiniquy J."/>
            <person name="Barry K."/>
            <person name="LaButti K."/>
            <person name="Haridas S."/>
            <person name="Simmons B.A."/>
            <person name="Magnuson J.K."/>
            <person name="Mortensen U.H."/>
            <person name="Larsen T.O."/>
            <person name="Grigoriev I.V."/>
            <person name="Baker S.E."/>
            <person name="Andersen M.R."/>
            <person name="Nordberg H.P."/>
            <person name="Cantor M.N."/>
            <person name="Hua S.X."/>
        </authorList>
    </citation>
    <scope>NUCLEOTIDE SEQUENCE [LARGE SCALE GENOMIC DNA]</scope>
    <source>
        <strain evidence="9">IBT 19404</strain>
    </source>
</reference>
<dbReference type="InterPro" id="IPR036866">
    <property type="entry name" value="RibonucZ/Hydroxyglut_hydro"/>
</dbReference>
<dbReference type="GO" id="GO:0006303">
    <property type="term" value="P:double-strand break repair via nonhomologous end joining"/>
    <property type="evidence" value="ECO:0007669"/>
    <property type="project" value="TreeGrafter"/>
</dbReference>
<comment type="subcellular location">
    <subcellularLocation>
        <location evidence="1">Nucleus</location>
    </subcellularLocation>
</comment>
<proteinExistence type="inferred from homology"/>
<dbReference type="GO" id="GO:0035312">
    <property type="term" value="F:5'-3' DNA exonuclease activity"/>
    <property type="evidence" value="ECO:0007669"/>
    <property type="project" value="TreeGrafter"/>
</dbReference>
<comment type="similarity">
    <text evidence="2">Belongs to the DNA repair metallo-beta-lactamase (DRMBL) family.</text>
</comment>
<feature type="compositionally biased region" description="Basic and acidic residues" evidence="6">
    <location>
        <begin position="94"/>
        <end position="116"/>
    </location>
</feature>
<dbReference type="GO" id="GO:0003684">
    <property type="term" value="F:damaged DNA binding"/>
    <property type="evidence" value="ECO:0007669"/>
    <property type="project" value="TreeGrafter"/>
</dbReference>
<dbReference type="SUPFAM" id="SSF56281">
    <property type="entry name" value="Metallo-hydrolase/oxidoreductase"/>
    <property type="match status" value="1"/>
</dbReference>
<dbReference type="GO" id="GO:0036297">
    <property type="term" value="P:interstrand cross-link repair"/>
    <property type="evidence" value="ECO:0007669"/>
    <property type="project" value="TreeGrafter"/>
</dbReference>
<keyword evidence="5" id="KW-0539">Nucleus</keyword>
<evidence type="ECO:0000256" key="6">
    <source>
        <dbReference type="SAM" id="MobiDB-lite"/>
    </source>
</evidence>
<keyword evidence="9" id="KW-1185">Reference proteome</keyword>
<evidence type="ECO:0000256" key="1">
    <source>
        <dbReference type="ARBA" id="ARBA00004123"/>
    </source>
</evidence>
<evidence type="ECO:0000256" key="4">
    <source>
        <dbReference type="ARBA" id="ARBA00023204"/>
    </source>
</evidence>
<dbReference type="Pfam" id="PF07522">
    <property type="entry name" value="DRMBL"/>
    <property type="match status" value="1"/>
</dbReference>
<dbReference type="InterPro" id="IPR011084">
    <property type="entry name" value="DRMBL"/>
</dbReference>
<feature type="compositionally biased region" description="Polar residues" evidence="6">
    <location>
        <begin position="43"/>
        <end position="73"/>
    </location>
</feature>
<keyword evidence="4" id="KW-0234">DNA repair</keyword>
<dbReference type="GO" id="GO:0005634">
    <property type="term" value="C:nucleus"/>
    <property type="evidence" value="ECO:0007669"/>
    <property type="project" value="UniProtKB-SubCell"/>
</dbReference>
<evidence type="ECO:0000259" key="7">
    <source>
        <dbReference type="Pfam" id="PF07522"/>
    </source>
</evidence>
<dbReference type="PANTHER" id="PTHR23240:SF6">
    <property type="entry name" value="DNA CROSS-LINK REPAIR 1A PROTEIN"/>
    <property type="match status" value="1"/>
</dbReference>
<dbReference type="OrthoDB" id="262529at2759"/>
<evidence type="ECO:0000256" key="3">
    <source>
        <dbReference type="ARBA" id="ARBA00022763"/>
    </source>
</evidence>
<dbReference type="CDD" id="cd16273">
    <property type="entry name" value="SNM1A-1C-like_MBL-fold"/>
    <property type="match status" value="1"/>
</dbReference>
<feature type="region of interest" description="Disordered" evidence="6">
    <location>
        <begin position="1"/>
        <end position="228"/>
    </location>
</feature>
<organism evidence="8 9">
    <name type="scientific">Aspergillus taichungensis</name>
    <dbReference type="NCBI Taxonomy" id="482145"/>
    <lineage>
        <taxon>Eukaryota</taxon>
        <taxon>Fungi</taxon>
        <taxon>Dikarya</taxon>
        <taxon>Ascomycota</taxon>
        <taxon>Pezizomycotina</taxon>
        <taxon>Eurotiomycetes</taxon>
        <taxon>Eurotiomycetidae</taxon>
        <taxon>Eurotiales</taxon>
        <taxon>Aspergillaceae</taxon>
        <taxon>Aspergillus</taxon>
        <taxon>Aspergillus subgen. Circumdati</taxon>
    </lineage>
</organism>
<name>A0A2J5I004_9EURO</name>
<feature type="compositionally biased region" description="Basic and acidic residues" evidence="6">
    <location>
        <begin position="144"/>
        <end position="161"/>
    </location>
</feature>
<accession>A0A2J5I004</accession>
<evidence type="ECO:0000256" key="5">
    <source>
        <dbReference type="ARBA" id="ARBA00023242"/>
    </source>
</evidence>
<evidence type="ECO:0000313" key="8">
    <source>
        <dbReference type="EMBL" id="PLN83097.1"/>
    </source>
</evidence>
<dbReference type="EMBL" id="KZ559521">
    <property type="protein sequence ID" value="PLN83097.1"/>
    <property type="molecule type" value="Genomic_DNA"/>
</dbReference>
<feature type="compositionally biased region" description="Acidic residues" evidence="6">
    <location>
        <begin position="118"/>
        <end position="132"/>
    </location>
</feature>